<dbReference type="InterPro" id="IPR036291">
    <property type="entry name" value="NAD(P)-bd_dom_sf"/>
</dbReference>
<evidence type="ECO:0000313" key="4">
    <source>
        <dbReference type="EMBL" id="MDR6291821.1"/>
    </source>
</evidence>
<keyword evidence="3" id="KW-0520">NAD</keyword>
<evidence type="ECO:0000256" key="3">
    <source>
        <dbReference type="ARBA" id="ARBA00023027"/>
    </source>
</evidence>
<dbReference type="RefSeq" id="WP_309797354.1">
    <property type="nucleotide sequence ID" value="NZ_JAVDPW010000007.1"/>
</dbReference>
<dbReference type="PANTHER" id="PTHR43477:SF4">
    <property type="entry name" value="DEHYDROGENASE_REDUCTASE SDR FAMILY MEMBER 6"/>
    <property type="match status" value="1"/>
</dbReference>
<dbReference type="PRINTS" id="PR00080">
    <property type="entry name" value="SDRFAMILY"/>
</dbReference>
<dbReference type="Proteomes" id="UP001262410">
    <property type="component" value="Unassembled WGS sequence"/>
</dbReference>
<name>A0ABU1JT68_9PROT</name>
<dbReference type="PRINTS" id="PR00081">
    <property type="entry name" value="GDHRDH"/>
</dbReference>
<accession>A0ABU1JT68</accession>
<gene>
    <name evidence="4" type="ORF">E9232_004355</name>
</gene>
<organism evidence="4 5">
    <name type="scientific">Inquilinus ginsengisoli</name>
    <dbReference type="NCBI Taxonomy" id="363840"/>
    <lineage>
        <taxon>Bacteria</taxon>
        <taxon>Pseudomonadati</taxon>
        <taxon>Pseudomonadota</taxon>
        <taxon>Alphaproteobacteria</taxon>
        <taxon>Rhodospirillales</taxon>
        <taxon>Rhodospirillaceae</taxon>
        <taxon>Inquilinus</taxon>
    </lineage>
</organism>
<dbReference type="Gene3D" id="3.40.50.720">
    <property type="entry name" value="NAD(P)-binding Rossmann-like Domain"/>
    <property type="match status" value="1"/>
</dbReference>
<dbReference type="CDD" id="cd05368">
    <property type="entry name" value="DHRS6_like_SDR_c"/>
    <property type="match status" value="1"/>
</dbReference>
<dbReference type="PANTHER" id="PTHR43477">
    <property type="entry name" value="DIHYDROANTICAPSIN 7-DEHYDROGENASE"/>
    <property type="match status" value="1"/>
</dbReference>
<evidence type="ECO:0000256" key="1">
    <source>
        <dbReference type="ARBA" id="ARBA00006484"/>
    </source>
</evidence>
<proteinExistence type="inferred from homology"/>
<dbReference type="InterPro" id="IPR051122">
    <property type="entry name" value="SDR_DHRS6-like"/>
</dbReference>
<keyword evidence="2 4" id="KW-0560">Oxidoreductase</keyword>
<comment type="caution">
    <text evidence="4">The sequence shown here is derived from an EMBL/GenBank/DDBJ whole genome shotgun (WGS) entry which is preliminary data.</text>
</comment>
<reference evidence="4 5" key="1">
    <citation type="submission" date="2023-07" db="EMBL/GenBank/DDBJ databases">
        <title>Sorghum-associated microbial communities from plants grown in Nebraska, USA.</title>
        <authorList>
            <person name="Schachtman D."/>
        </authorList>
    </citation>
    <scope>NUCLEOTIDE SEQUENCE [LARGE SCALE GENOMIC DNA]</scope>
    <source>
        <strain evidence="4 5">584</strain>
    </source>
</reference>
<dbReference type="EMBL" id="JAVDPW010000007">
    <property type="protein sequence ID" value="MDR6291821.1"/>
    <property type="molecule type" value="Genomic_DNA"/>
</dbReference>
<dbReference type="Pfam" id="PF13561">
    <property type="entry name" value="adh_short_C2"/>
    <property type="match status" value="1"/>
</dbReference>
<dbReference type="SUPFAM" id="SSF51735">
    <property type="entry name" value="NAD(P)-binding Rossmann-fold domains"/>
    <property type="match status" value="1"/>
</dbReference>
<protein>
    <submittedName>
        <fullName evidence="4">2-keto-3-deoxy-L-fuconate dehydrogenase</fullName>
        <ecNumber evidence="4">1.1.1.-</ecNumber>
    </submittedName>
</protein>
<evidence type="ECO:0000256" key="2">
    <source>
        <dbReference type="ARBA" id="ARBA00023002"/>
    </source>
</evidence>
<dbReference type="InterPro" id="IPR020904">
    <property type="entry name" value="Sc_DH/Rdtase_CS"/>
</dbReference>
<dbReference type="EC" id="1.1.1.-" evidence="4"/>
<dbReference type="GO" id="GO:0016491">
    <property type="term" value="F:oxidoreductase activity"/>
    <property type="evidence" value="ECO:0007669"/>
    <property type="project" value="UniProtKB-KW"/>
</dbReference>
<comment type="similarity">
    <text evidence="1">Belongs to the short-chain dehydrogenases/reductases (SDR) family.</text>
</comment>
<dbReference type="InterPro" id="IPR002347">
    <property type="entry name" value="SDR_fam"/>
</dbReference>
<sequence>MAGRLAGKTAVLTAAGQGIGRAVALAFAREGATVHATDINAAALETLAAEVPAIKTTRLDVLSHDAIKAYAAERGAVDVLFNCAGFVHAGTILDCEEKDYDFSFDLNVRSAYHMCRAFLPAMIAAGGGSIVSVASVCSSIKGLPNRFIYGATKAALLGLTKSIAADFVGQGIRCNAICPGTVETPSLHDRMAAQGDVEKARAAFVARQPMGRLGTAEEIASLAVYLASDESSYITGQAIAVDGGITI</sequence>
<dbReference type="PROSITE" id="PS00061">
    <property type="entry name" value="ADH_SHORT"/>
    <property type="match status" value="1"/>
</dbReference>
<evidence type="ECO:0000313" key="5">
    <source>
        <dbReference type="Proteomes" id="UP001262410"/>
    </source>
</evidence>
<keyword evidence="5" id="KW-1185">Reference proteome</keyword>